<evidence type="ECO:0000256" key="8">
    <source>
        <dbReference type="ARBA" id="ARBA00022958"/>
    </source>
</evidence>
<evidence type="ECO:0000256" key="2">
    <source>
        <dbReference type="ARBA" id="ARBA00009137"/>
    </source>
</evidence>
<keyword evidence="7 13" id="KW-0812">Transmembrane</keyword>
<evidence type="ECO:0000256" key="11">
    <source>
        <dbReference type="ARBA" id="ARBA00023136"/>
    </source>
</evidence>
<dbReference type="NCBIfam" id="TIGR00933">
    <property type="entry name" value="2a38"/>
    <property type="match status" value="1"/>
</dbReference>
<keyword evidence="10 12" id="KW-0406">Ion transport</keyword>
<feature type="transmembrane region" description="Helical" evidence="13">
    <location>
        <begin position="7"/>
        <end position="34"/>
    </location>
</feature>
<feature type="transmembrane region" description="Helical" evidence="13">
    <location>
        <begin position="425"/>
        <end position="447"/>
    </location>
</feature>
<comment type="subcellular location">
    <subcellularLocation>
        <location evidence="1 12">Cell inner membrane</location>
        <topology evidence="1 12">Multi-pass membrane protein</topology>
    </subcellularLocation>
</comment>
<keyword evidence="3 12" id="KW-0813">Transport</keyword>
<feature type="transmembrane region" description="Helical" evidence="13">
    <location>
        <begin position="459"/>
        <end position="484"/>
    </location>
</feature>
<protein>
    <recommendedName>
        <fullName evidence="12">Trk system potassium uptake protein</fullName>
    </recommendedName>
</protein>
<evidence type="ECO:0000313" key="15">
    <source>
        <dbReference type="Proteomes" id="UP000248090"/>
    </source>
</evidence>
<feature type="transmembrane region" description="Helical" evidence="13">
    <location>
        <begin position="337"/>
        <end position="360"/>
    </location>
</feature>
<sequence length="486" mass="53195">MLRRARFYTVLHLCGFLIIIYSLSMLVPALMGLLYGESDLYAFLKTFAGAFSCGLLLWGLTSRYRGDLKTRDGFLVVVLFWCVFSSVSALPFWFDQRLQLSVTDALFEGISGITTTGASILDNIDDQPKSILYYRAQLNFLGGLGIIVLAIAILPMLGIGGAKLYQGELPGPLKEERLTPRLADTAKHLWMIYSGLALAGTLAFRLAGMDWFDALCHSLSTVSLGGFSTHGDSLGYYHSDAIESVAGVFSILAAVNFALYFVVLRRRSLLPVLRDAEFRFFALIVTLVVGYTCFSLYHSGLFNGREALVHGFFQAVSVMTDNGLGSAGFPDWSQDTVLLLFGASFFGGCVGSTCGGIKALRFLILRRQSSHEIRQLIHPGAVYVAKVGGRAISERVIKSVLGLFFLYIFFTCLFTWALVVAGNDVMTAFGTVAACINNMGIGYGATAAGFGGLNDVSKWLMCAAMLFGRLEIFPLIVVFSRTFWRY</sequence>
<reference evidence="14 15" key="1">
    <citation type="submission" date="2015-03" db="EMBL/GenBank/DDBJ databases">
        <authorList>
            <person name="Krishnan R."/>
            <person name="Midha S."/>
            <person name="Patil P.B."/>
            <person name="Rameshkumar N."/>
        </authorList>
    </citation>
    <scope>NUCLEOTIDE SEQUENCE [LARGE SCALE GENOMIC DNA]</scope>
    <source>
        <strain evidence="14 15">L1E11</strain>
    </source>
</reference>
<keyword evidence="4 12" id="KW-1003">Cell membrane</keyword>
<evidence type="ECO:0000256" key="5">
    <source>
        <dbReference type="ARBA" id="ARBA00022519"/>
    </source>
</evidence>
<dbReference type="EMBL" id="LAPT01000062">
    <property type="protein sequence ID" value="PXF30856.1"/>
    <property type="molecule type" value="Genomic_DNA"/>
</dbReference>
<evidence type="ECO:0000256" key="10">
    <source>
        <dbReference type="ARBA" id="ARBA00023065"/>
    </source>
</evidence>
<organism evidence="14 15">
    <name type="scientific">Pokkaliibacter plantistimulans</name>
    <dbReference type="NCBI Taxonomy" id="1635171"/>
    <lineage>
        <taxon>Bacteria</taxon>
        <taxon>Pseudomonadati</taxon>
        <taxon>Pseudomonadota</taxon>
        <taxon>Gammaproteobacteria</taxon>
        <taxon>Oceanospirillales</taxon>
        <taxon>Balneatrichaceae</taxon>
        <taxon>Pokkaliibacter</taxon>
    </lineage>
</organism>
<feature type="transmembrane region" description="Helical" evidence="13">
    <location>
        <begin position="400"/>
        <end position="419"/>
    </location>
</feature>
<dbReference type="InterPro" id="IPR004772">
    <property type="entry name" value="TrkH"/>
</dbReference>
<evidence type="ECO:0000313" key="14">
    <source>
        <dbReference type="EMBL" id="PXF30856.1"/>
    </source>
</evidence>
<evidence type="ECO:0000256" key="12">
    <source>
        <dbReference type="PIRNR" id="PIRNR006247"/>
    </source>
</evidence>
<evidence type="ECO:0000256" key="6">
    <source>
        <dbReference type="ARBA" id="ARBA00022538"/>
    </source>
</evidence>
<feature type="transmembrane region" description="Helical" evidence="13">
    <location>
        <begin position="186"/>
        <end position="207"/>
    </location>
</feature>
<keyword evidence="9 13" id="KW-1133">Transmembrane helix</keyword>
<keyword evidence="6 12" id="KW-0633">Potassium transport</keyword>
<feature type="transmembrane region" description="Helical" evidence="13">
    <location>
        <begin position="276"/>
        <end position="297"/>
    </location>
</feature>
<comment type="caution">
    <text evidence="14">The sequence shown here is derived from an EMBL/GenBank/DDBJ whole genome shotgun (WGS) entry which is preliminary data.</text>
</comment>
<evidence type="ECO:0000256" key="9">
    <source>
        <dbReference type="ARBA" id="ARBA00022989"/>
    </source>
</evidence>
<evidence type="ECO:0000256" key="4">
    <source>
        <dbReference type="ARBA" id="ARBA00022475"/>
    </source>
</evidence>
<name>A0ABX5LX24_9GAMM</name>
<keyword evidence="11 12" id="KW-0472">Membrane</keyword>
<feature type="transmembrane region" description="Helical" evidence="13">
    <location>
        <begin position="40"/>
        <end position="61"/>
    </location>
</feature>
<evidence type="ECO:0000256" key="7">
    <source>
        <dbReference type="ARBA" id="ARBA00022692"/>
    </source>
</evidence>
<feature type="transmembrane region" description="Helical" evidence="13">
    <location>
        <begin position="244"/>
        <end position="264"/>
    </location>
</feature>
<comment type="similarity">
    <text evidence="2 12">Belongs to the TrkH potassium transport family.</text>
</comment>
<proteinExistence type="inferred from homology"/>
<dbReference type="RefSeq" id="WP_110187777.1">
    <property type="nucleotide sequence ID" value="NZ_CP177354.1"/>
</dbReference>
<dbReference type="Proteomes" id="UP000248090">
    <property type="component" value="Unassembled WGS sequence"/>
</dbReference>
<dbReference type="PANTHER" id="PTHR32024">
    <property type="entry name" value="TRK SYSTEM POTASSIUM UPTAKE PROTEIN TRKG-RELATED"/>
    <property type="match status" value="1"/>
</dbReference>
<gene>
    <name evidence="14" type="ORF">WH50_13095</name>
</gene>
<dbReference type="InterPro" id="IPR003445">
    <property type="entry name" value="Cat_transpt"/>
</dbReference>
<evidence type="ECO:0000256" key="13">
    <source>
        <dbReference type="SAM" id="Phobius"/>
    </source>
</evidence>
<dbReference type="PANTHER" id="PTHR32024:SF2">
    <property type="entry name" value="TRK SYSTEM POTASSIUM UPTAKE PROTEIN TRKG-RELATED"/>
    <property type="match status" value="1"/>
</dbReference>
<dbReference type="PIRSF" id="PIRSF006247">
    <property type="entry name" value="TrkH"/>
    <property type="match status" value="1"/>
</dbReference>
<keyword evidence="8 12" id="KW-0630">Potassium</keyword>
<evidence type="ECO:0000256" key="1">
    <source>
        <dbReference type="ARBA" id="ARBA00004429"/>
    </source>
</evidence>
<keyword evidence="15" id="KW-1185">Reference proteome</keyword>
<feature type="transmembrane region" description="Helical" evidence="13">
    <location>
        <begin position="73"/>
        <end position="94"/>
    </location>
</feature>
<feature type="transmembrane region" description="Helical" evidence="13">
    <location>
        <begin position="140"/>
        <end position="165"/>
    </location>
</feature>
<accession>A0ABX5LX24</accession>
<dbReference type="Pfam" id="PF02386">
    <property type="entry name" value="TrkH"/>
    <property type="match status" value="1"/>
</dbReference>
<evidence type="ECO:0000256" key="3">
    <source>
        <dbReference type="ARBA" id="ARBA00022448"/>
    </source>
</evidence>
<keyword evidence="5 12" id="KW-0997">Cell inner membrane</keyword>